<name>F4Q7M6_CACFS</name>
<dbReference type="InterPro" id="IPR011989">
    <property type="entry name" value="ARM-like"/>
</dbReference>
<dbReference type="SMART" id="SM01349">
    <property type="entry name" value="TOG"/>
    <property type="match status" value="5"/>
</dbReference>
<dbReference type="SUPFAM" id="SSF48371">
    <property type="entry name" value="ARM repeat"/>
    <property type="match status" value="2"/>
</dbReference>
<keyword evidence="2" id="KW-0963">Cytoplasm</keyword>
<dbReference type="InterPro" id="IPR048491">
    <property type="entry name" value="XMAP215_CLASP_TOG"/>
</dbReference>
<dbReference type="GO" id="GO:0046785">
    <property type="term" value="P:microtubule polymerization"/>
    <property type="evidence" value="ECO:0007669"/>
    <property type="project" value="EnsemblProtists"/>
</dbReference>
<dbReference type="GO" id="GO:0007030">
    <property type="term" value="P:Golgi organization"/>
    <property type="evidence" value="ECO:0007669"/>
    <property type="project" value="EnsemblProtists"/>
</dbReference>
<dbReference type="KEGG" id="dfa:DFA_09443"/>
<dbReference type="Pfam" id="PF21041">
    <property type="entry name" value="XMAP215_CLASP_TOG"/>
    <property type="match status" value="2"/>
</dbReference>
<dbReference type="EMBL" id="GL883024">
    <property type="protein sequence ID" value="EGG16408.1"/>
    <property type="molecule type" value="Genomic_DNA"/>
</dbReference>
<dbReference type="InterPro" id="IPR045110">
    <property type="entry name" value="XMAP215"/>
</dbReference>
<evidence type="ECO:0000313" key="6">
    <source>
        <dbReference type="EMBL" id="EGG16408.1"/>
    </source>
</evidence>
<protein>
    <submittedName>
        <fullName evidence="6">XMAP215 family protein</fullName>
    </submittedName>
</protein>
<comment type="subcellular location">
    <subcellularLocation>
        <location evidence="1">Cytoplasm</location>
        <location evidence="1">Cytoskeleton</location>
    </subcellularLocation>
</comment>
<dbReference type="GeneID" id="14868214"/>
<feature type="compositionally biased region" description="Low complexity" evidence="4">
    <location>
        <begin position="1860"/>
        <end position="1892"/>
    </location>
</feature>
<dbReference type="STRING" id="1054147.F4Q7M6"/>
<feature type="domain" description="TOG" evidence="5">
    <location>
        <begin position="522"/>
        <end position="756"/>
    </location>
</feature>
<feature type="domain" description="TOG" evidence="5">
    <location>
        <begin position="260"/>
        <end position="495"/>
    </location>
</feature>
<sequence length="1920" mass="214353">MADDEKPSGPLEERLTHKNWKWKVSAYEELTQKFRSAEDSTGPLYNEYGPKFKTLLADSNPMSQEKVLDTLGAFIDRCDTVNKFAPQWVSVLVEKGFGSTRPKAKDKTIELLLATIEADSPEPVNESLLKGATSTSPKILIASIIGLRESLKTFGPKIVPIKPILKQCPPWFEHRDKNVRDEASALLVEIYRWMGKTISSWLESLSAIQMKALQEQFDKLPQEPAAPLKYMRSEAAKALAAAKAGGSAQKVEVEEIDPYTMLNSVDVLKKIDPEFWTGVEEKKWQIRSEHMENLQKILSSAEKIENADYSELVKVLKKTLVDTNLLIATKAITCIGLLAEGLRTGFTSHSKQFIAGLLNLYKEKKPLITKAISTSLDSIVARSLNFSETIEEVTVSMASKVPQTKQETLNFIYRSISTTRKPQDIQKVSKQLAKIFMEALNDTVESVRDSCAKAFGALGGIIGERSMAPYLNQLDPIKMKKIKDLMAASAPVITMAPTSVSISADEMGAGQKKPAAAGAVAAAPAPPKNEKLKEIISQEILDKLSSANLKDRVEGTDEIQNIIQSMGGDELGPYSPLIIQYLQEKPGWKDTNPQVSNNIISILTIIIKIDPNSSKLINLFFNNIIDKLIDIKSKDLVNNLLITASESISPQFVFSMIYGYAAGHKNPKITLDCLAWMTPMVEEFGVGSFLLKPLFDFIKSCLESTQSPVKLAAIKLIGILKLALGPSVIDYLSDVKKPLLDSIEKEVAKTKEQRVSPPTRTFKVSIDEIIPRTDISSKLNGPLLGNLGDLDWKMRQSALEDLERIVIDANRKIQPKLGSLVTLLSKGCLSDKNQKVVTTTLSLISLLAVATGATFDKSAKILLPGVVAILSDSKKPLRDAAINCMNHIIEGLGVIDPFMSSLAQPIVQDGAVSRKEALGWTVQHIGSLKSGQEAAHMVKPIVACLQDKNNDVRSMAETILSYIYIYIPPDLFKKEFRDIKPVILNTIQPIIEKYYKTKPPPPNSKKPEAIVQPVQPVQPVQKVQPTTSTTSTTSTTTTTNNRAPSSSSSASFIISNDKKSRQKDQQQMWYYQDPSEAVETLQDQVLSCFSEEFANMMFSANPQHSQQVVDMLIQLAEQDMMPLLSVVDVLFRWVTFKLFDMGLTSLKRSLKLLETILVRMQAVEYNMSDYEASCLIPILAEKSGTSNETFKGLLKQCYRLLSEVCPPQSQFRYTLEVIRSNNWRTRLESITECGQLINQHGGVCCGNLKITVPTIAKLLNDREPLIKQQVIQCFSQLYIHIGEEIWKYLSTLSQTDKNLLLQQFQSNQPNQPSQQSQSSPSISSTSFGSEEEEKFKEYLEELKSYRRENIDQTVELLKQISGVVSSAQPALAEKFLRFSEEYLMVLSQLLVSIFAQVFMDTSIFRLCKYLIHTIITIYSNEIIAKKSSVRSLETVLTESIRLLVAQPDSSPQQQADLEWITKALNQVLLRTLQNSNNTTLFCALLEMKTKVGSRPGQEKFNDLLVRCLLRATKSLKAPGAKVDELDISIILSKMNQFLIQQNLDETTKKTTKTLTSELLNIKGDEFAAFCRQAYQQHQQKFQPLFNLLIDLLGGIDNFKQLFKIQENQTTTTTKSITNQPTVQPIVQNISPPAISQQMKFEELGIQPLNTPEILQQQNYTIPVVNVASSVGKDGKSHMQTLMQNVNKEPRNFKCATVSEQKQVLSEIFKKVGHRDLTIDGLWDLYYFKKQFKDYDITPNLLQTTGTFQNYVTRHLQQIDKQQLEKQQEEEAELTSSDINHYSERLRDIQNTYLNNQMQPDSGSDGSGKHSTDQMSGENMGITTTGLNPRRLSQHEIKSTTVNALNTLHRIRGLSNAGNQPTNNTNNNNNNISPPTTNISPNTTSTSSTSSTSLGTQDLTSTVASLRQRLAFIKETSKSND</sequence>
<dbReference type="Proteomes" id="UP000007797">
    <property type="component" value="Unassembled WGS sequence"/>
</dbReference>
<keyword evidence="3" id="KW-0206">Cytoskeleton</keyword>
<feature type="domain" description="TOG" evidence="5">
    <location>
        <begin position="1076"/>
        <end position="1313"/>
    </location>
</feature>
<proteinExistence type="predicted"/>
<feature type="region of interest" description="Disordered" evidence="4">
    <location>
        <begin position="1853"/>
        <end position="1896"/>
    </location>
</feature>
<feature type="region of interest" description="Disordered" evidence="4">
    <location>
        <begin position="1794"/>
        <end position="1829"/>
    </location>
</feature>
<keyword evidence="7" id="KW-1185">Reference proteome</keyword>
<dbReference type="GO" id="GO:0005874">
    <property type="term" value="C:microtubule"/>
    <property type="evidence" value="ECO:0007669"/>
    <property type="project" value="EnsemblProtists"/>
</dbReference>
<dbReference type="GO" id="GO:0030951">
    <property type="term" value="P:establishment or maintenance of microtubule cytoskeleton polarity"/>
    <property type="evidence" value="ECO:0007669"/>
    <property type="project" value="InterPro"/>
</dbReference>
<evidence type="ECO:0000256" key="4">
    <source>
        <dbReference type="SAM" id="MobiDB-lite"/>
    </source>
</evidence>
<feature type="compositionally biased region" description="Polar residues" evidence="4">
    <location>
        <begin position="1812"/>
        <end position="1826"/>
    </location>
</feature>
<feature type="region of interest" description="Disordered" evidence="4">
    <location>
        <begin position="1307"/>
        <end position="1330"/>
    </location>
</feature>
<feature type="compositionally biased region" description="Low complexity" evidence="4">
    <location>
        <begin position="1015"/>
        <end position="1051"/>
    </location>
</feature>
<feature type="region of interest" description="Disordered" evidence="4">
    <location>
        <begin position="1015"/>
        <end position="1067"/>
    </location>
</feature>
<organism evidence="6 7">
    <name type="scientific">Cavenderia fasciculata</name>
    <name type="common">Slime mold</name>
    <name type="synonym">Dictyostelium fasciculatum</name>
    <dbReference type="NCBI Taxonomy" id="261658"/>
    <lineage>
        <taxon>Eukaryota</taxon>
        <taxon>Amoebozoa</taxon>
        <taxon>Evosea</taxon>
        <taxon>Eumycetozoa</taxon>
        <taxon>Dictyostelia</taxon>
        <taxon>Acytosteliales</taxon>
        <taxon>Cavenderiaceae</taxon>
        <taxon>Cavenderia</taxon>
    </lineage>
</organism>
<evidence type="ECO:0000313" key="7">
    <source>
        <dbReference type="Proteomes" id="UP000007797"/>
    </source>
</evidence>
<feature type="domain" description="TOG" evidence="5">
    <location>
        <begin position="768"/>
        <end position="1000"/>
    </location>
</feature>
<dbReference type="OMA" id="ERCAGQK"/>
<dbReference type="InterPro" id="IPR016024">
    <property type="entry name" value="ARM-type_fold"/>
</dbReference>
<evidence type="ECO:0000256" key="3">
    <source>
        <dbReference type="ARBA" id="ARBA00023212"/>
    </source>
</evidence>
<dbReference type="PANTHER" id="PTHR12609">
    <property type="entry name" value="MICROTUBULE ASSOCIATED PROTEIN XMAP215"/>
    <property type="match status" value="1"/>
</dbReference>
<dbReference type="FunFam" id="1.25.10.10:FF:000019">
    <property type="entry name" value="Cytoskeleton-associated protein 5"/>
    <property type="match status" value="1"/>
</dbReference>
<feature type="compositionally biased region" description="Polar residues" evidence="4">
    <location>
        <begin position="1794"/>
        <end position="1803"/>
    </location>
</feature>
<feature type="compositionally biased region" description="Low complexity" evidence="4">
    <location>
        <begin position="1307"/>
        <end position="1328"/>
    </location>
</feature>
<dbReference type="GO" id="GO:0000922">
    <property type="term" value="C:spindle pole"/>
    <property type="evidence" value="ECO:0007669"/>
    <property type="project" value="EnsemblProtists"/>
</dbReference>
<dbReference type="GO" id="GO:0030139">
    <property type="term" value="C:endocytic vesicle"/>
    <property type="evidence" value="ECO:0007669"/>
    <property type="project" value="EnsemblProtists"/>
</dbReference>
<dbReference type="GO" id="GO:0061863">
    <property type="term" value="F:microtubule plus end polymerase"/>
    <property type="evidence" value="ECO:0007669"/>
    <property type="project" value="InterPro"/>
</dbReference>
<dbReference type="GO" id="GO:0005813">
    <property type="term" value="C:centrosome"/>
    <property type="evidence" value="ECO:0007669"/>
    <property type="project" value="EnsemblProtists"/>
</dbReference>
<dbReference type="GO" id="GO:0005938">
    <property type="term" value="C:cell cortex"/>
    <property type="evidence" value="ECO:0007669"/>
    <property type="project" value="EnsemblProtists"/>
</dbReference>
<evidence type="ECO:0000256" key="2">
    <source>
        <dbReference type="ARBA" id="ARBA00022490"/>
    </source>
</evidence>
<evidence type="ECO:0000256" key="1">
    <source>
        <dbReference type="ARBA" id="ARBA00004245"/>
    </source>
</evidence>
<dbReference type="GO" id="GO:0007051">
    <property type="term" value="P:spindle organization"/>
    <property type="evidence" value="ECO:0007669"/>
    <property type="project" value="InterPro"/>
</dbReference>
<dbReference type="Pfam" id="PF21040">
    <property type="entry name" value="CEP104-like_TOG"/>
    <property type="match status" value="1"/>
</dbReference>
<dbReference type="GO" id="GO:0051010">
    <property type="term" value="F:microtubule plus-end binding"/>
    <property type="evidence" value="ECO:0007669"/>
    <property type="project" value="InterPro"/>
</dbReference>
<feature type="domain" description="TOG" evidence="5">
    <location>
        <begin position="1"/>
        <end position="226"/>
    </location>
</feature>
<evidence type="ECO:0000259" key="5">
    <source>
        <dbReference type="SMART" id="SM01349"/>
    </source>
</evidence>
<dbReference type="GO" id="GO:0000281">
    <property type="term" value="P:mitotic cytokinesis"/>
    <property type="evidence" value="ECO:0007669"/>
    <property type="project" value="EnsemblProtists"/>
</dbReference>
<dbReference type="GO" id="GO:0000776">
    <property type="term" value="C:kinetochore"/>
    <property type="evidence" value="ECO:0007669"/>
    <property type="project" value="EnsemblProtists"/>
</dbReference>
<dbReference type="InterPro" id="IPR034085">
    <property type="entry name" value="TOG"/>
</dbReference>
<dbReference type="OrthoDB" id="205662at2759"/>
<accession>F4Q7M6</accession>
<gene>
    <name evidence="6" type="primary">mtaA</name>
    <name evidence="6" type="ORF">DFA_09443</name>
</gene>
<dbReference type="GO" id="GO:0070840">
    <property type="term" value="F:dynein complex binding"/>
    <property type="evidence" value="ECO:0007669"/>
    <property type="project" value="EnsemblProtists"/>
</dbReference>
<reference evidence="7" key="1">
    <citation type="journal article" date="2011" name="Genome Res.">
        <title>Phylogeny-wide analysis of social amoeba genomes highlights ancient origins for complex intercellular communication.</title>
        <authorList>
            <person name="Heidel A.J."/>
            <person name="Lawal H.M."/>
            <person name="Felder M."/>
            <person name="Schilde C."/>
            <person name="Helps N.R."/>
            <person name="Tunggal B."/>
            <person name="Rivero F."/>
            <person name="John U."/>
            <person name="Schleicher M."/>
            <person name="Eichinger L."/>
            <person name="Platzer M."/>
            <person name="Noegel A.A."/>
            <person name="Schaap P."/>
            <person name="Gloeckner G."/>
        </authorList>
    </citation>
    <scope>NUCLEOTIDE SEQUENCE [LARGE SCALE GENOMIC DNA]</scope>
    <source>
        <strain evidence="7">SH3</strain>
    </source>
</reference>
<dbReference type="RefSeq" id="XP_004354792.1">
    <property type="nucleotide sequence ID" value="XM_004354740.1"/>
</dbReference>
<dbReference type="FunFam" id="1.25.10.10:FF:000608">
    <property type="entry name" value="Centrosomal protein 224"/>
    <property type="match status" value="1"/>
</dbReference>
<dbReference type="Gene3D" id="1.25.10.10">
    <property type="entry name" value="Leucine-rich Repeat Variant"/>
    <property type="match status" value="5"/>
</dbReference>
<dbReference type="GO" id="GO:0051298">
    <property type="term" value="P:centrosome duplication"/>
    <property type="evidence" value="ECO:0007669"/>
    <property type="project" value="EnsemblProtists"/>
</dbReference>